<keyword evidence="3" id="KW-1185">Reference proteome</keyword>
<dbReference type="RefSeq" id="WP_187332524.1">
    <property type="nucleotide sequence ID" value="NZ_CP060490.1"/>
</dbReference>
<dbReference type="Gene3D" id="1.10.10.10">
    <property type="entry name" value="Winged helix-like DNA-binding domain superfamily/Winged helix DNA-binding domain"/>
    <property type="match status" value="1"/>
</dbReference>
<dbReference type="EMBL" id="CP060490">
    <property type="protein sequence ID" value="QNL43944.1"/>
    <property type="molecule type" value="Genomic_DNA"/>
</dbReference>
<dbReference type="GO" id="GO:0016987">
    <property type="term" value="F:sigma factor activity"/>
    <property type="evidence" value="ECO:0007669"/>
    <property type="project" value="InterPro"/>
</dbReference>
<dbReference type="InterPro" id="IPR014284">
    <property type="entry name" value="RNA_pol_sigma-70_dom"/>
</dbReference>
<dbReference type="Proteomes" id="UP000515960">
    <property type="component" value="Chromosome"/>
</dbReference>
<dbReference type="Pfam" id="PF08281">
    <property type="entry name" value="Sigma70_r4_2"/>
    <property type="match status" value="1"/>
</dbReference>
<name>A0A7G9B313_9FIRM</name>
<dbReference type="InterPro" id="IPR013324">
    <property type="entry name" value="RNA_pol_sigma_r3/r4-like"/>
</dbReference>
<reference evidence="2 3" key="1">
    <citation type="submission" date="2020-08" db="EMBL/GenBank/DDBJ databases">
        <authorList>
            <person name="Liu C."/>
            <person name="Sun Q."/>
        </authorList>
    </citation>
    <scope>NUCLEOTIDE SEQUENCE [LARGE SCALE GENOMIC DNA]</scope>
    <source>
        <strain evidence="2 3">NSJ-62</strain>
    </source>
</reference>
<evidence type="ECO:0000313" key="2">
    <source>
        <dbReference type="EMBL" id="QNL43944.1"/>
    </source>
</evidence>
<gene>
    <name evidence="2" type="ORF">H8790_10875</name>
</gene>
<dbReference type="GO" id="GO:0006352">
    <property type="term" value="P:DNA-templated transcription initiation"/>
    <property type="evidence" value="ECO:0007669"/>
    <property type="project" value="InterPro"/>
</dbReference>
<dbReference type="SUPFAM" id="SSF88659">
    <property type="entry name" value="Sigma3 and sigma4 domains of RNA polymerase sigma factors"/>
    <property type="match status" value="1"/>
</dbReference>
<dbReference type="InterPro" id="IPR013249">
    <property type="entry name" value="RNA_pol_sigma70_r4_t2"/>
</dbReference>
<dbReference type="NCBIfam" id="TIGR02937">
    <property type="entry name" value="sigma70-ECF"/>
    <property type="match status" value="1"/>
</dbReference>
<evidence type="ECO:0000259" key="1">
    <source>
        <dbReference type="Pfam" id="PF08281"/>
    </source>
</evidence>
<dbReference type="GO" id="GO:0003677">
    <property type="term" value="F:DNA binding"/>
    <property type="evidence" value="ECO:0007669"/>
    <property type="project" value="InterPro"/>
</dbReference>
<accession>A0A7G9B313</accession>
<organism evidence="2 3">
    <name type="scientific">Oscillibacter hominis</name>
    <dbReference type="NCBI Taxonomy" id="2763056"/>
    <lineage>
        <taxon>Bacteria</taxon>
        <taxon>Bacillati</taxon>
        <taxon>Bacillota</taxon>
        <taxon>Clostridia</taxon>
        <taxon>Eubacteriales</taxon>
        <taxon>Oscillospiraceae</taxon>
        <taxon>Oscillibacter</taxon>
    </lineage>
</organism>
<proteinExistence type="predicted"/>
<dbReference type="AlphaFoldDB" id="A0A7G9B313"/>
<feature type="domain" description="RNA polymerase sigma factor 70 region 4 type 2" evidence="1">
    <location>
        <begin position="45"/>
        <end position="90"/>
    </location>
</feature>
<dbReference type="InterPro" id="IPR036388">
    <property type="entry name" value="WH-like_DNA-bd_sf"/>
</dbReference>
<dbReference type="KEGG" id="ohi:H8790_10875"/>
<protein>
    <submittedName>
        <fullName evidence="2">Sigma-70 family RNA polymerase sigma factor</fullName>
    </submittedName>
</protein>
<dbReference type="CDD" id="cd06171">
    <property type="entry name" value="Sigma70_r4"/>
    <property type="match status" value="1"/>
</dbReference>
<sequence>MKSTPYDSRAGGIAGDMSVWLRSVQEDNEEQLSRLRRNLRRAREQELTPRQRQMLAMYYDEGKTMPEIAAELGVVTSTVSRTICRAKKRLYRCLRYGL</sequence>
<evidence type="ECO:0000313" key="3">
    <source>
        <dbReference type="Proteomes" id="UP000515960"/>
    </source>
</evidence>